<dbReference type="Pfam" id="PF25876">
    <property type="entry name" value="HH_MFP_RND"/>
    <property type="match status" value="1"/>
</dbReference>
<dbReference type="InterPro" id="IPR006143">
    <property type="entry name" value="RND_pump_MFP"/>
</dbReference>
<proteinExistence type="inferred from homology"/>
<protein>
    <submittedName>
        <fullName evidence="8">Efflux RND transporter periplasmic adaptor subunit</fullName>
    </submittedName>
</protein>
<evidence type="ECO:0000313" key="9">
    <source>
        <dbReference type="Proteomes" id="UP001595629"/>
    </source>
</evidence>
<comment type="caution">
    <text evidence="8">The sequence shown here is derived from an EMBL/GenBank/DDBJ whole genome shotgun (WGS) entry which is preliminary data.</text>
</comment>
<dbReference type="RefSeq" id="WP_386735333.1">
    <property type="nucleotide sequence ID" value="NZ_JBHRXI010000010.1"/>
</dbReference>
<evidence type="ECO:0000256" key="1">
    <source>
        <dbReference type="ARBA" id="ARBA00004196"/>
    </source>
</evidence>
<dbReference type="Gene3D" id="2.40.30.170">
    <property type="match status" value="1"/>
</dbReference>
<dbReference type="PANTHER" id="PTHR30158">
    <property type="entry name" value="ACRA/E-RELATED COMPONENT OF DRUG EFFLUX TRANSPORTER"/>
    <property type="match status" value="1"/>
</dbReference>
<evidence type="ECO:0000259" key="4">
    <source>
        <dbReference type="Pfam" id="PF25876"/>
    </source>
</evidence>
<feature type="domain" description="Multidrug resistance protein MdtA-like alpha-helical hairpin" evidence="4">
    <location>
        <begin position="115"/>
        <end position="185"/>
    </location>
</feature>
<accession>A0ABV7TEV7</accession>
<sequence>MKLKPLHYAGAAALVVGAASVWVGVGQPGLSHFVPQAEAAVSAAPAPLPQVGVIRATIQTVSEYDEFAGRFTAADEVAIQPRVSGQLEAIHFRPGQIVQKGDLLFTIDPRPFEATLAEAEARVTEARAALRLAESDLARQQALTSRGHAAQSTLEAVQEAAEAARASIAGAEAAVERARLDLEFTRIHAPITGRISDDAISAGNLITAGASSQPLTTIVSIDPIHFEFDATERQFLKYQREAENGDARQATQSKTVAVKLIDEDAFEHVGRIDFLDNALDRASGTIRGRAVLANPDGVLTPGMFGRLRMTTAENVQRVLVPEHAIGSDQVEKFVWVVGENGQVSRRAVKLGELRDGERIVTGLQEGEQVAVENLHMMAPGAQVAARLVGGAKQTAALR</sequence>
<dbReference type="Gene3D" id="1.10.287.470">
    <property type="entry name" value="Helix hairpin bin"/>
    <property type="match status" value="1"/>
</dbReference>
<reference evidence="9" key="1">
    <citation type="journal article" date="2019" name="Int. J. Syst. Evol. Microbiol.">
        <title>The Global Catalogue of Microorganisms (GCM) 10K type strain sequencing project: providing services to taxonomists for standard genome sequencing and annotation.</title>
        <authorList>
            <consortium name="The Broad Institute Genomics Platform"/>
            <consortium name="The Broad Institute Genome Sequencing Center for Infectious Disease"/>
            <person name="Wu L."/>
            <person name="Ma J."/>
        </authorList>
    </citation>
    <scope>NUCLEOTIDE SEQUENCE [LARGE SCALE GENOMIC DNA]</scope>
    <source>
        <strain evidence="9">KCTC 42911</strain>
    </source>
</reference>
<evidence type="ECO:0000256" key="3">
    <source>
        <dbReference type="SAM" id="Coils"/>
    </source>
</evidence>
<evidence type="ECO:0000259" key="6">
    <source>
        <dbReference type="Pfam" id="PF25944"/>
    </source>
</evidence>
<dbReference type="Pfam" id="PF25967">
    <property type="entry name" value="RND-MFP_C"/>
    <property type="match status" value="1"/>
</dbReference>
<evidence type="ECO:0000259" key="5">
    <source>
        <dbReference type="Pfam" id="PF25917"/>
    </source>
</evidence>
<feature type="domain" description="Multidrug resistance protein MdtA-like C-terminal permuted SH3" evidence="7">
    <location>
        <begin position="318"/>
        <end position="374"/>
    </location>
</feature>
<name>A0ABV7TEV7_9RHOB</name>
<gene>
    <name evidence="8" type="ORF">ACFORG_10270</name>
</gene>
<dbReference type="Pfam" id="PF25917">
    <property type="entry name" value="BSH_RND"/>
    <property type="match status" value="1"/>
</dbReference>
<feature type="coiled-coil region" evidence="3">
    <location>
        <begin position="116"/>
        <end position="181"/>
    </location>
</feature>
<feature type="domain" description="Multidrug resistance protein MdtA-like barrel-sandwich hybrid" evidence="5">
    <location>
        <begin position="76"/>
        <end position="216"/>
    </location>
</feature>
<dbReference type="SUPFAM" id="SSF111369">
    <property type="entry name" value="HlyD-like secretion proteins"/>
    <property type="match status" value="1"/>
</dbReference>
<evidence type="ECO:0000313" key="8">
    <source>
        <dbReference type="EMBL" id="MFC3614144.1"/>
    </source>
</evidence>
<evidence type="ECO:0000259" key="7">
    <source>
        <dbReference type="Pfam" id="PF25967"/>
    </source>
</evidence>
<dbReference type="InterPro" id="IPR058626">
    <property type="entry name" value="MdtA-like_b-barrel"/>
</dbReference>
<dbReference type="PANTHER" id="PTHR30158:SF10">
    <property type="entry name" value="CATION EFFLUX PUMP"/>
    <property type="match status" value="1"/>
</dbReference>
<evidence type="ECO:0000256" key="2">
    <source>
        <dbReference type="ARBA" id="ARBA00009477"/>
    </source>
</evidence>
<comment type="subcellular location">
    <subcellularLocation>
        <location evidence="1">Cell envelope</location>
    </subcellularLocation>
</comment>
<dbReference type="NCBIfam" id="TIGR01730">
    <property type="entry name" value="RND_mfp"/>
    <property type="match status" value="1"/>
</dbReference>
<dbReference type="InterPro" id="IPR058625">
    <property type="entry name" value="MdtA-like_BSH"/>
</dbReference>
<feature type="domain" description="Multidrug resistance protein MdtA-like beta-barrel" evidence="6">
    <location>
        <begin position="223"/>
        <end position="311"/>
    </location>
</feature>
<dbReference type="Proteomes" id="UP001595629">
    <property type="component" value="Unassembled WGS sequence"/>
</dbReference>
<dbReference type="InterPro" id="IPR058624">
    <property type="entry name" value="MdtA-like_HH"/>
</dbReference>
<dbReference type="Pfam" id="PF25944">
    <property type="entry name" value="Beta-barrel_RND"/>
    <property type="match status" value="1"/>
</dbReference>
<keyword evidence="9" id="KW-1185">Reference proteome</keyword>
<dbReference type="InterPro" id="IPR058627">
    <property type="entry name" value="MdtA-like_C"/>
</dbReference>
<dbReference type="EMBL" id="JBHRXI010000010">
    <property type="protein sequence ID" value="MFC3614144.1"/>
    <property type="molecule type" value="Genomic_DNA"/>
</dbReference>
<keyword evidence="3" id="KW-0175">Coiled coil</keyword>
<comment type="similarity">
    <text evidence="2">Belongs to the membrane fusion protein (MFP) (TC 8.A.1) family.</text>
</comment>
<organism evidence="8 9">
    <name type="scientific">Lutimaribacter marinistellae</name>
    <dbReference type="NCBI Taxonomy" id="1820329"/>
    <lineage>
        <taxon>Bacteria</taxon>
        <taxon>Pseudomonadati</taxon>
        <taxon>Pseudomonadota</taxon>
        <taxon>Alphaproteobacteria</taxon>
        <taxon>Rhodobacterales</taxon>
        <taxon>Roseobacteraceae</taxon>
        <taxon>Lutimaribacter</taxon>
    </lineage>
</organism>
<dbReference type="Gene3D" id="2.40.50.100">
    <property type="match status" value="1"/>
</dbReference>
<dbReference type="Gene3D" id="2.40.420.20">
    <property type="match status" value="1"/>
</dbReference>